<sequence length="372" mass="42671">MKKKILSSFMILVILLTAILPQSAFAQSKESLRSVTFSNWIRTLGSQYPLLQAYGLVILKQPDLNVKNMSSLSNNQQIARNNVREWLDEYSSKLIYLNENIMGLAQRVDHYYDRLYDLAGQINTDEQAKDSFLQRYSRLERVMDDVQYKMERTAMNLEAYQNLLTEDNKNFAKKANEAIASLNGEAGKAASLRAAIKENLQDIQNELVKIVKNPNDVYDYSFQVGKDIYNTVKNGADNKTVDIASVEALGKTLMKADDLDVKESYSTIREKHKTVTSLMKQLSEIEHQATEVTIAEDQLFGFTSMMKRQITIFNYIVKEFTELNGIMSKLKEDVIEGTVNQTELKQQLKYYKTIIDELSKQTQQFETFTTSI</sequence>
<reference evidence="2 3" key="1">
    <citation type="submission" date="2017-05" db="EMBL/GenBank/DDBJ databases">
        <title>Virgibacillus sp. AK90 isolated from a saltern of Kakinada, India.</title>
        <authorList>
            <person name="Gupta V."/>
            <person name="Sidhu C."/>
            <person name="Korpole S."/>
            <person name="Pinnaka A.K."/>
        </authorList>
    </citation>
    <scope>NUCLEOTIDE SEQUENCE [LARGE SCALE GENOMIC DNA]</scope>
    <source>
        <strain evidence="2 3">AK90</strain>
    </source>
</reference>
<comment type="caution">
    <text evidence="2">The sequence shown here is derived from an EMBL/GenBank/DDBJ whole genome shotgun (WGS) entry which is preliminary data.</text>
</comment>
<organism evidence="2 3">
    <name type="scientific">Virgibacillus dokdonensis</name>
    <dbReference type="NCBI Taxonomy" id="302167"/>
    <lineage>
        <taxon>Bacteria</taxon>
        <taxon>Bacillati</taxon>
        <taxon>Bacillota</taxon>
        <taxon>Bacilli</taxon>
        <taxon>Bacillales</taxon>
        <taxon>Bacillaceae</taxon>
        <taxon>Virgibacillus</taxon>
    </lineage>
</organism>
<evidence type="ECO:0000256" key="1">
    <source>
        <dbReference type="SAM" id="SignalP"/>
    </source>
</evidence>
<dbReference type="Gene3D" id="1.20.1170.10">
    <property type="match status" value="1"/>
</dbReference>
<dbReference type="PANTHER" id="PTHR38443">
    <property type="match status" value="1"/>
</dbReference>
<dbReference type="PANTHER" id="PTHR38443:SF2">
    <property type="entry name" value="NON-HEMOLYTIC ENTEROTOXIN LYTIC COMPONENT L1"/>
    <property type="match status" value="1"/>
</dbReference>
<dbReference type="GO" id="GO:0016020">
    <property type="term" value="C:membrane"/>
    <property type="evidence" value="ECO:0007669"/>
    <property type="project" value="InterPro"/>
</dbReference>
<feature type="chain" id="PRO_5017547271" description="Hemolytic enterotoxin (HBL)" evidence="1">
    <location>
        <begin position="27"/>
        <end position="372"/>
    </location>
</feature>
<evidence type="ECO:0008006" key="4">
    <source>
        <dbReference type="Google" id="ProtNLM"/>
    </source>
</evidence>
<keyword evidence="1" id="KW-0732">Signal</keyword>
<dbReference type="SUPFAM" id="SSF58100">
    <property type="entry name" value="Bacterial hemolysins"/>
    <property type="match status" value="1"/>
</dbReference>
<dbReference type="AlphaFoldDB" id="A0A3E0WXC9"/>
<evidence type="ECO:0000313" key="2">
    <source>
        <dbReference type="EMBL" id="RFA36577.1"/>
    </source>
</evidence>
<dbReference type="InterPro" id="IPR052785">
    <property type="entry name" value="Enterotoxin_cmpnt"/>
</dbReference>
<protein>
    <recommendedName>
        <fullName evidence="4">Hemolytic enterotoxin (HBL)</fullName>
    </recommendedName>
</protein>
<proteinExistence type="predicted"/>
<dbReference type="EMBL" id="NFZX01000005">
    <property type="protein sequence ID" value="RFA36577.1"/>
    <property type="molecule type" value="Genomic_DNA"/>
</dbReference>
<gene>
    <name evidence="2" type="ORF">CAI16_04095</name>
</gene>
<name>A0A3E0WXC9_9BACI</name>
<dbReference type="RefSeq" id="WP_116277399.1">
    <property type="nucleotide sequence ID" value="NZ_NFZX01000005.1"/>
</dbReference>
<dbReference type="Pfam" id="PF05791">
    <property type="entry name" value="Bacillus_HBL"/>
    <property type="match status" value="1"/>
</dbReference>
<dbReference type="CDD" id="cd22654">
    <property type="entry name" value="ClyA_NheA-like"/>
    <property type="match status" value="1"/>
</dbReference>
<dbReference type="Proteomes" id="UP000256488">
    <property type="component" value="Unassembled WGS sequence"/>
</dbReference>
<feature type="signal peptide" evidence="1">
    <location>
        <begin position="1"/>
        <end position="26"/>
    </location>
</feature>
<accession>A0A3E0WXC9</accession>
<evidence type="ECO:0000313" key="3">
    <source>
        <dbReference type="Proteomes" id="UP000256488"/>
    </source>
</evidence>
<dbReference type="InterPro" id="IPR008414">
    <property type="entry name" value="HBL"/>
</dbReference>